<dbReference type="AlphaFoldDB" id="C8W6B2"/>
<keyword evidence="4" id="KW-1185">Reference proteome</keyword>
<organism evidence="3 4">
    <name type="scientific">Desulfofarcimen acetoxidans (strain ATCC 49208 / DSM 771 / KCTC 5769 / VKM B-1644 / 5575)</name>
    <name type="common">Desulfotomaculum acetoxidans</name>
    <dbReference type="NCBI Taxonomy" id="485916"/>
    <lineage>
        <taxon>Bacteria</taxon>
        <taxon>Bacillati</taxon>
        <taxon>Bacillota</taxon>
        <taxon>Clostridia</taxon>
        <taxon>Eubacteriales</taxon>
        <taxon>Peptococcaceae</taxon>
        <taxon>Desulfofarcimen</taxon>
    </lineage>
</organism>
<dbReference type="GO" id="GO:0009294">
    <property type="term" value="P:DNA-mediated transformation"/>
    <property type="evidence" value="ECO:0007669"/>
    <property type="project" value="InterPro"/>
</dbReference>
<evidence type="ECO:0000259" key="2">
    <source>
        <dbReference type="Pfam" id="PF02481"/>
    </source>
</evidence>
<dbReference type="KEGG" id="dae:Dtox_1319"/>
<dbReference type="InterPro" id="IPR003488">
    <property type="entry name" value="DprA"/>
</dbReference>
<dbReference type="Proteomes" id="UP000002217">
    <property type="component" value="Chromosome"/>
</dbReference>
<dbReference type="InterPro" id="IPR057666">
    <property type="entry name" value="DrpA_SLOG"/>
</dbReference>
<dbReference type="HOGENOM" id="CLU_043668_0_0_9"/>
<comment type="similarity">
    <text evidence="1">Belongs to the DprA/Smf family.</text>
</comment>
<accession>C8W6B2</accession>
<dbReference type="RefSeq" id="WP_015756916.1">
    <property type="nucleotide sequence ID" value="NC_013216.1"/>
</dbReference>
<evidence type="ECO:0000256" key="1">
    <source>
        <dbReference type="ARBA" id="ARBA00006525"/>
    </source>
</evidence>
<evidence type="ECO:0000313" key="4">
    <source>
        <dbReference type="Proteomes" id="UP000002217"/>
    </source>
</evidence>
<evidence type="ECO:0000313" key="3">
    <source>
        <dbReference type="EMBL" id="ACV62201.1"/>
    </source>
</evidence>
<dbReference type="STRING" id="485916.Dtox_1319"/>
<protein>
    <recommendedName>
        <fullName evidence="2">Smf/DprA SLOG domain-containing protein</fullName>
    </recommendedName>
</protein>
<dbReference type="PANTHER" id="PTHR43022">
    <property type="entry name" value="PROTEIN SMF"/>
    <property type="match status" value="1"/>
</dbReference>
<dbReference type="Gene3D" id="3.40.50.450">
    <property type="match status" value="1"/>
</dbReference>
<proteinExistence type="inferred from homology"/>
<sequence length="453" mass="50382">MKNNLSEDSLAILLLCSNLATYGKTGSFFKPFTLKEWDSLSHKIIESVMKRPGAFFYTTPEEWRECLNLTPENIQRIQNLLTEGGQLGIELERLSSLGIWVTTRAEASYPARLKKVLRQKSPVVLFGAGDASLFQSEGVAIVGSRNVDEIGSYFAEKLAGRCVTEGLTVVSGGARGVDMIAQNSALRSGGKVISVLSNSMETSIRQRENREAIVAGRLLLLSSTHPKAPFNVYNAMDRNKYIYALSHYAVVVSSEENKGGTWTGATENLKAGWVPLFVRVGGQVPAGNNRLLEKGAIAFDSEVLADEAVILRNWLSDNIQVIVNYESSKRNENNISSPKKDHQLAFRFDDSTVSHQILDNPEQLFAGNDLFTVVWPYIEKVLEKSQKTEKELAEMFNVRSVQIQDWLKRAVDEQKVKRLIKPVRYVVASYGPSGQERLPVGNIEQAVVFESCE</sequence>
<dbReference type="OrthoDB" id="9785707at2"/>
<dbReference type="EMBL" id="CP001720">
    <property type="protein sequence ID" value="ACV62201.1"/>
    <property type="molecule type" value="Genomic_DNA"/>
</dbReference>
<dbReference type="eggNOG" id="COG0758">
    <property type="taxonomic scope" value="Bacteria"/>
</dbReference>
<reference evidence="3 4" key="1">
    <citation type="journal article" date="2009" name="Stand. Genomic Sci.">
        <title>Complete genome sequence of Desulfotomaculum acetoxidans type strain (5575).</title>
        <authorList>
            <person name="Spring S."/>
            <person name="Lapidus A."/>
            <person name="Schroder M."/>
            <person name="Gleim D."/>
            <person name="Sims D."/>
            <person name="Meincke L."/>
            <person name="Glavina Del Rio T."/>
            <person name="Tice H."/>
            <person name="Copeland A."/>
            <person name="Cheng J.F."/>
            <person name="Lucas S."/>
            <person name="Chen F."/>
            <person name="Nolan M."/>
            <person name="Bruce D."/>
            <person name="Goodwin L."/>
            <person name="Pitluck S."/>
            <person name="Ivanova N."/>
            <person name="Mavromatis K."/>
            <person name="Mikhailova N."/>
            <person name="Pati A."/>
            <person name="Chen A."/>
            <person name="Palaniappan K."/>
            <person name="Land M."/>
            <person name="Hauser L."/>
            <person name="Chang Y.J."/>
            <person name="Jeffries C.D."/>
            <person name="Chain P."/>
            <person name="Saunders E."/>
            <person name="Brettin T."/>
            <person name="Detter J.C."/>
            <person name="Goker M."/>
            <person name="Bristow J."/>
            <person name="Eisen J.A."/>
            <person name="Markowitz V."/>
            <person name="Hugenholtz P."/>
            <person name="Kyrpides N.C."/>
            <person name="Klenk H.P."/>
            <person name="Han C."/>
        </authorList>
    </citation>
    <scope>NUCLEOTIDE SEQUENCE [LARGE SCALE GENOMIC DNA]</scope>
    <source>
        <strain evidence="4">ATCC 49208 / DSM 771 / VKM B-1644</strain>
    </source>
</reference>
<dbReference type="PANTHER" id="PTHR43022:SF1">
    <property type="entry name" value="PROTEIN SMF"/>
    <property type="match status" value="1"/>
</dbReference>
<name>C8W6B2_DESAS</name>
<dbReference type="SUPFAM" id="SSF102405">
    <property type="entry name" value="MCP/YpsA-like"/>
    <property type="match status" value="1"/>
</dbReference>
<dbReference type="Pfam" id="PF02481">
    <property type="entry name" value="DNA_processg_A"/>
    <property type="match status" value="1"/>
</dbReference>
<gene>
    <name evidence="3" type="ordered locus">Dtox_1319</name>
</gene>
<feature type="domain" description="Smf/DprA SLOG" evidence="2">
    <location>
        <begin position="101"/>
        <end position="299"/>
    </location>
</feature>